<evidence type="ECO:0000313" key="2">
    <source>
        <dbReference type="Proteomes" id="UP000805193"/>
    </source>
</evidence>
<sequence length="241" mass="27347">MDYEVISKKRRSGEFMLKAKTGKSDIWKRLREIADKDKVIKDFIACSTCKKAYQYSSHKRDTSSLLKHKCQTANTTLSSVTSAMKERVVKGAVEFIARDARPFEAIAGQGVRTLEHCFLDIGAECEPPSKKRRHSRDGGTLSDLKDTDDEVADTASDEVDKYIAFKWVQETEFDLLKWWSLRQRECLYLTLVAQLERAIPATSAPAERDISLASLVIQERRTSPSPSIVDDILFLHSNLNK</sequence>
<protein>
    <submittedName>
        <fullName evidence="1">Uncharacterized protein</fullName>
    </submittedName>
</protein>
<organism evidence="1 2">
    <name type="scientific">Ixodes persulcatus</name>
    <name type="common">Taiga tick</name>
    <dbReference type="NCBI Taxonomy" id="34615"/>
    <lineage>
        <taxon>Eukaryota</taxon>
        <taxon>Metazoa</taxon>
        <taxon>Ecdysozoa</taxon>
        <taxon>Arthropoda</taxon>
        <taxon>Chelicerata</taxon>
        <taxon>Arachnida</taxon>
        <taxon>Acari</taxon>
        <taxon>Parasitiformes</taxon>
        <taxon>Ixodida</taxon>
        <taxon>Ixodoidea</taxon>
        <taxon>Ixodidae</taxon>
        <taxon>Ixodinae</taxon>
        <taxon>Ixodes</taxon>
    </lineage>
</organism>
<dbReference type="EMBL" id="JABSTQ010009337">
    <property type="protein sequence ID" value="KAG0430295.1"/>
    <property type="molecule type" value="Genomic_DNA"/>
</dbReference>
<dbReference type="Proteomes" id="UP000805193">
    <property type="component" value="Unassembled WGS sequence"/>
</dbReference>
<name>A0AC60Q8M1_IXOPE</name>
<comment type="caution">
    <text evidence="1">The sequence shown here is derived from an EMBL/GenBank/DDBJ whole genome shotgun (WGS) entry which is preliminary data.</text>
</comment>
<accession>A0AC60Q8M1</accession>
<reference evidence="1 2" key="1">
    <citation type="journal article" date="2020" name="Cell">
        <title>Large-Scale Comparative Analyses of Tick Genomes Elucidate Their Genetic Diversity and Vector Capacities.</title>
        <authorList>
            <consortium name="Tick Genome and Microbiome Consortium (TIGMIC)"/>
            <person name="Jia N."/>
            <person name="Wang J."/>
            <person name="Shi W."/>
            <person name="Du L."/>
            <person name="Sun Y."/>
            <person name="Zhan W."/>
            <person name="Jiang J.F."/>
            <person name="Wang Q."/>
            <person name="Zhang B."/>
            <person name="Ji P."/>
            <person name="Bell-Sakyi L."/>
            <person name="Cui X.M."/>
            <person name="Yuan T.T."/>
            <person name="Jiang B.G."/>
            <person name="Yang W.F."/>
            <person name="Lam T.T."/>
            <person name="Chang Q.C."/>
            <person name="Ding S.J."/>
            <person name="Wang X.J."/>
            <person name="Zhu J.G."/>
            <person name="Ruan X.D."/>
            <person name="Zhao L."/>
            <person name="Wei J.T."/>
            <person name="Ye R.Z."/>
            <person name="Que T.C."/>
            <person name="Du C.H."/>
            <person name="Zhou Y.H."/>
            <person name="Cheng J.X."/>
            <person name="Dai P.F."/>
            <person name="Guo W.B."/>
            <person name="Han X.H."/>
            <person name="Huang E.J."/>
            <person name="Li L.F."/>
            <person name="Wei W."/>
            <person name="Gao Y.C."/>
            <person name="Liu J.Z."/>
            <person name="Shao H.Z."/>
            <person name="Wang X."/>
            <person name="Wang C.C."/>
            <person name="Yang T.C."/>
            <person name="Huo Q.B."/>
            <person name="Li W."/>
            <person name="Chen H.Y."/>
            <person name="Chen S.E."/>
            <person name="Zhou L.G."/>
            <person name="Ni X.B."/>
            <person name="Tian J.H."/>
            <person name="Sheng Y."/>
            <person name="Liu T."/>
            <person name="Pan Y.S."/>
            <person name="Xia L.Y."/>
            <person name="Li J."/>
            <person name="Zhao F."/>
            <person name="Cao W.C."/>
        </authorList>
    </citation>
    <scope>NUCLEOTIDE SEQUENCE [LARGE SCALE GENOMIC DNA]</scope>
    <source>
        <strain evidence="1">Iper-2018</strain>
    </source>
</reference>
<evidence type="ECO:0000313" key="1">
    <source>
        <dbReference type="EMBL" id="KAG0430295.1"/>
    </source>
</evidence>
<keyword evidence="2" id="KW-1185">Reference proteome</keyword>
<gene>
    <name evidence="1" type="ORF">HPB47_022825</name>
</gene>
<proteinExistence type="predicted"/>